<sequence length="242" mass="26978">MATCLERWLPGTSPHDHRHSHDYDYDYDHDNENLHLAKPIFSIFPTSDELRSAAASRKCSPIITPSSYPPKRKSTSSIGASGTAPQPSPPARSAAKRSRFQTQTPSNLTGELHQSTCLNLTTPTEETSESDLWILPDFDEWVFENDASEQELKREDEAAQGTSLLQRAVQSNRERLRRRLEGDGWDFVGGRYGEGSKVVEMVSRMSMAVGYTKAGEALKSEEEESVDEEFDVVVLPISEVAS</sequence>
<dbReference type="OrthoDB" id="3763456at2759"/>
<evidence type="ECO:0000256" key="1">
    <source>
        <dbReference type="SAM" id="MobiDB-lite"/>
    </source>
</evidence>
<proteinExistence type="predicted"/>
<feature type="compositionally biased region" description="Polar residues" evidence="1">
    <location>
        <begin position="75"/>
        <end position="85"/>
    </location>
</feature>
<dbReference type="EMBL" id="MU004417">
    <property type="protein sequence ID" value="KAF2651800.1"/>
    <property type="molecule type" value="Genomic_DNA"/>
</dbReference>
<gene>
    <name evidence="2" type="ORF">K491DRAFT_681887</name>
</gene>
<evidence type="ECO:0000313" key="2">
    <source>
        <dbReference type="EMBL" id="KAF2651800.1"/>
    </source>
</evidence>
<dbReference type="AlphaFoldDB" id="A0A6A6SW57"/>
<name>A0A6A6SW57_9PLEO</name>
<keyword evidence="3" id="KW-1185">Reference proteome</keyword>
<evidence type="ECO:0000313" key="3">
    <source>
        <dbReference type="Proteomes" id="UP000799324"/>
    </source>
</evidence>
<reference evidence="2" key="1">
    <citation type="journal article" date="2020" name="Stud. Mycol.">
        <title>101 Dothideomycetes genomes: a test case for predicting lifestyles and emergence of pathogens.</title>
        <authorList>
            <person name="Haridas S."/>
            <person name="Albert R."/>
            <person name="Binder M."/>
            <person name="Bloem J."/>
            <person name="Labutti K."/>
            <person name="Salamov A."/>
            <person name="Andreopoulos B."/>
            <person name="Baker S."/>
            <person name="Barry K."/>
            <person name="Bills G."/>
            <person name="Bluhm B."/>
            <person name="Cannon C."/>
            <person name="Castanera R."/>
            <person name="Culley D."/>
            <person name="Daum C."/>
            <person name="Ezra D."/>
            <person name="Gonzalez J."/>
            <person name="Henrissat B."/>
            <person name="Kuo A."/>
            <person name="Liang C."/>
            <person name="Lipzen A."/>
            <person name="Lutzoni F."/>
            <person name="Magnuson J."/>
            <person name="Mondo S."/>
            <person name="Nolan M."/>
            <person name="Ohm R."/>
            <person name="Pangilinan J."/>
            <person name="Park H.-J."/>
            <person name="Ramirez L."/>
            <person name="Alfaro M."/>
            <person name="Sun H."/>
            <person name="Tritt A."/>
            <person name="Yoshinaga Y."/>
            <person name="Zwiers L.-H."/>
            <person name="Turgeon B."/>
            <person name="Goodwin S."/>
            <person name="Spatafora J."/>
            <person name="Crous P."/>
            <person name="Grigoriev I."/>
        </authorList>
    </citation>
    <scope>NUCLEOTIDE SEQUENCE</scope>
    <source>
        <strain evidence="2">CBS 122681</strain>
    </source>
</reference>
<organism evidence="2 3">
    <name type="scientific">Lophiostoma macrostomum CBS 122681</name>
    <dbReference type="NCBI Taxonomy" id="1314788"/>
    <lineage>
        <taxon>Eukaryota</taxon>
        <taxon>Fungi</taxon>
        <taxon>Dikarya</taxon>
        <taxon>Ascomycota</taxon>
        <taxon>Pezizomycotina</taxon>
        <taxon>Dothideomycetes</taxon>
        <taxon>Pleosporomycetidae</taxon>
        <taxon>Pleosporales</taxon>
        <taxon>Lophiostomataceae</taxon>
        <taxon>Lophiostoma</taxon>
    </lineage>
</organism>
<feature type="compositionally biased region" description="Polar residues" evidence="1">
    <location>
        <begin position="100"/>
        <end position="116"/>
    </location>
</feature>
<feature type="region of interest" description="Disordered" evidence="1">
    <location>
        <begin position="55"/>
        <end position="116"/>
    </location>
</feature>
<accession>A0A6A6SW57</accession>
<dbReference type="Proteomes" id="UP000799324">
    <property type="component" value="Unassembled WGS sequence"/>
</dbReference>
<protein>
    <submittedName>
        <fullName evidence="2">Uncharacterized protein</fullName>
    </submittedName>
</protein>